<keyword evidence="4 10" id="KW-0812">Transmembrane</keyword>
<dbReference type="AlphaFoldDB" id="A0A110BGK5"/>
<keyword evidence="12" id="KW-1185">Reference proteome</keyword>
<dbReference type="EMBL" id="FAUH01000003">
    <property type="protein sequence ID" value="CUU65267.1"/>
    <property type="molecule type" value="Genomic_DNA"/>
</dbReference>
<feature type="transmembrane region" description="Helical" evidence="10">
    <location>
        <begin position="265"/>
        <end position="291"/>
    </location>
</feature>
<evidence type="ECO:0000256" key="8">
    <source>
        <dbReference type="NCBIfam" id="TIGR03459"/>
    </source>
</evidence>
<organism evidence="11 12">
    <name type="scientific">Corynebacterium variabile</name>
    <dbReference type="NCBI Taxonomy" id="1727"/>
    <lineage>
        <taxon>Bacteria</taxon>
        <taxon>Bacillati</taxon>
        <taxon>Actinomycetota</taxon>
        <taxon>Actinomycetes</taxon>
        <taxon>Mycobacteriales</taxon>
        <taxon>Corynebacteriaceae</taxon>
        <taxon>Corynebacterium</taxon>
    </lineage>
</organism>
<dbReference type="InterPro" id="IPR049829">
    <property type="entry name" value="MptA/B-like"/>
</dbReference>
<dbReference type="RefSeq" id="WP_073883547.1">
    <property type="nucleotide sequence ID" value="NZ_FAUH01000003.1"/>
</dbReference>
<evidence type="ECO:0000256" key="3">
    <source>
        <dbReference type="ARBA" id="ARBA00022679"/>
    </source>
</evidence>
<evidence type="ECO:0000256" key="1">
    <source>
        <dbReference type="ARBA" id="ARBA00004141"/>
    </source>
</evidence>
<feature type="transmembrane region" description="Helical" evidence="10">
    <location>
        <begin position="97"/>
        <end position="116"/>
    </location>
</feature>
<protein>
    <recommendedName>
        <fullName evidence="8">Alpha-(1-&gt;6)-mannopyranosyltransferase A</fullName>
    </recommendedName>
</protein>
<comment type="subcellular location">
    <subcellularLocation>
        <location evidence="1">Membrane</location>
        <topology evidence="1">Multi-pass membrane protein</topology>
    </subcellularLocation>
</comment>
<keyword evidence="3 11" id="KW-0808">Transferase</keyword>
<evidence type="ECO:0000313" key="11">
    <source>
        <dbReference type="EMBL" id="CUU65267.1"/>
    </source>
</evidence>
<keyword evidence="5 10" id="KW-1133">Transmembrane helix</keyword>
<feature type="region of interest" description="Disordered" evidence="9">
    <location>
        <begin position="513"/>
        <end position="547"/>
    </location>
</feature>
<feature type="transmembrane region" description="Helical" evidence="10">
    <location>
        <begin position="217"/>
        <end position="234"/>
    </location>
</feature>
<feature type="transmembrane region" description="Helical" evidence="10">
    <location>
        <begin position="486"/>
        <end position="503"/>
    </location>
</feature>
<evidence type="ECO:0000256" key="6">
    <source>
        <dbReference type="ARBA" id="ARBA00023136"/>
    </source>
</evidence>
<evidence type="ECO:0000256" key="9">
    <source>
        <dbReference type="SAM" id="MobiDB-lite"/>
    </source>
</evidence>
<dbReference type="Pfam" id="PF26314">
    <property type="entry name" value="MptA_B_family"/>
    <property type="match status" value="1"/>
</dbReference>
<accession>A0A110BGK5</accession>
<dbReference type="NCBIfam" id="NF038066">
    <property type="entry name" value="MptB"/>
    <property type="match status" value="1"/>
</dbReference>
<dbReference type="Proteomes" id="UP000182498">
    <property type="component" value="Unassembled WGS sequence"/>
</dbReference>
<dbReference type="OrthoDB" id="5242303at2"/>
<comment type="similarity">
    <text evidence="7">Belongs to the MptA/B family.</text>
</comment>
<evidence type="ECO:0000256" key="10">
    <source>
        <dbReference type="SAM" id="Phobius"/>
    </source>
</evidence>
<gene>
    <name evidence="11" type="ORF">CVAR292_00585</name>
</gene>
<feature type="transmembrane region" description="Helical" evidence="10">
    <location>
        <begin position="186"/>
        <end position="205"/>
    </location>
</feature>
<keyword evidence="6 10" id="KW-0472">Membrane</keyword>
<keyword evidence="2 11" id="KW-0328">Glycosyltransferase</keyword>
<feature type="transmembrane region" description="Helical" evidence="10">
    <location>
        <begin position="323"/>
        <end position="344"/>
    </location>
</feature>
<dbReference type="NCBIfam" id="TIGR03459">
    <property type="entry name" value="crt_membr"/>
    <property type="match status" value="1"/>
</dbReference>
<dbReference type="InterPro" id="IPR017822">
    <property type="entry name" value="MptA-like"/>
</dbReference>
<feature type="transmembrane region" description="Helical" evidence="10">
    <location>
        <begin position="240"/>
        <end position="258"/>
    </location>
</feature>
<sequence length="547" mass="57745">MTATAATGHTVAARVRGMSRRTAIILGAVGPLVMALTSHAVGATRTRGGVLQSLGLANLGFGHVAGILVVVLWLGVLALVISWVVLGGRLLRRGEPLGVAPLVAWTAPLLLAGPLMSRDVYSYLMQGRLSREGFDPYEVGASAVPGRVFFEVSPDWRNTTTPYGPLHMWIGEGVVSITGDNVTAGVIVYKIFSLACFAGLVWAVARLAAALKVNVSLAVWLGVANPLSVIHLVGGMHNEVTMMLLVCAGLLAAVRLPVVRGAVLGAVLVGAGIALKATAAIALPFLVWILVARYAGPLGEDAPVRRPVKEVVADVRHGTLRRAVTLVIGGVGCLALSVGTLALVTVASGQSWGWVSEVSGNSKVINPLAVPSLIASVLVRPVGAVDENIFFNDIIDVVRPVSTVVMALILVIAWAVWRRSVKEAFVGATVAYMATCLFNTVVLPWYYMAPLALVGLWIRDRRAVFAVAWLAMVLSMTFDGSGNNRLYNLPWLILVGLVMWWLARTCLRHEDPAEDTAEESADGHGLGATHDLAGEVSVEGVDGASRQ</sequence>
<name>A0A110BGK5_9CORY</name>
<dbReference type="GO" id="GO:0016757">
    <property type="term" value="F:glycosyltransferase activity"/>
    <property type="evidence" value="ECO:0007669"/>
    <property type="project" value="UniProtKB-KW"/>
</dbReference>
<evidence type="ECO:0000256" key="2">
    <source>
        <dbReference type="ARBA" id="ARBA00022676"/>
    </source>
</evidence>
<dbReference type="GO" id="GO:0016020">
    <property type="term" value="C:membrane"/>
    <property type="evidence" value="ECO:0007669"/>
    <property type="project" value="UniProtKB-SubCell"/>
</dbReference>
<evidence type="ECO:0000256" key="7">
    <source>
        <dbReference type="ARBA" id="ARBA00043987"/>
    </source>
</evidence>
<feature type="transmembrane region" description="Helical" evidence="10">
    <location>
        <begin position="61"/>
        <end position="85"/>
    </location>
</feature>
<evidence type="ECO:0000256" key="5">
    <source>
        <dbReference type="ARBA" id="ARBA00022989"/>
    </source>
</evidence>
<evidence type="ECO:0000313" key="12">
    <source>
        <dbReference type="Proteomes" id="UP000182498"/>
    </source>
</evidence>
<reference evidence="12" key="1">
    <citation type="submission" date="2015-11" db="EMBL/GenBank/DDBJ databases">
        <authorList>
            <person name="Dugat-Bony E."/>
        </authorList>
    </citation>
    <scope>NUCLEOTIDE SEQUENCE [LARGE SCALE GENOMIC DNA]</scope>
    <source>
        <strain evidence="12">Mu292</strain>
    </source>
</reference>
<feature type="transmembrane region" description="Helical" evidence="10">
    <location>
        <begin position="397"/>
        <end position="417"/>
    </location>
</feature>
<feature type="transmembrane region" description="Helical" evidence="10">
    <location>
        <begin position="364"/>
        <end position="385"/>
    </location>
</feature>
<proteinExistence type="inferred from homology"/>
<feature type="transmembrane region" description="Helical" evidence="10">
    <location>
        <begin position="23"/>
        <end position="41"/>
    </location>
</feature>
<feature type="transmembrane region" description="Helical" evidence="10">
    <location>
        <begin position="424"/>
        <end position="447"/>
    </location>
</feature>
<evidence type="ECO:0000256" key="4">
    <source>
        <dbReference type="ARBA" id="ARBA00022692"/>
    </source>
</evidence>